<dbReference type="Proteomes" id="UP001230504">
    <property type="component" value="Unassembled WGS sequence"/>
</dbReference>
<dbReference type="EMBL" id="JAHLJV010000010">
    <property type="protein sequence ID" value="KAK1596939.1"/>
    <property type="molecule type" value="Genomic_DNA"/>
</dbReference>
<accession>A0AAD8Q9E7</accession>
<dbReference type="RefSeq" id="XP_060417776.1">
    <property type="nucleotide sequence ID" value="XM_060557030.1"/>
</dbReference>
<gene>
    <name evidence="2" type="ORF">LY79DRAFT_543211</name>
</gene>
<name>A0AAD8Q9E7_9PEZI</name>
<evidence type="ECO:0008006" key="4">
    <source>
        <dbReference type="Google" id="ProtNLM"/>
    </source>
</evidence>
<comment type="caution">
    <text evidence="2">The sequence shown here is derived from an EMBL/GenBank/DDBJ whole genome shotgun (WGS) entry which is preliminary data.</text>
</comment>
<organism evidence="2 3">
    <name type="scientific">Colletotrichum navitas</name>
    <dbReference type="NCBI Taxonomy" id="681940"/>
    <lineage>
        <taxon>Eukaryota</taxon>
        <taxon>Fungi</taxon>
        <taxon>Dikarya</taxon>
        <taxon>Ascomycota</taxon>
        <taxon>Pezizomycotina</taxon>
        <taxon>Sordariomycetes</taxon>
        <taxon>Hypocreomycetidae</taxon>
        <taxon>Glomerellales</taxon>
        <taxon>Glomerellaceae</taxon>
        <taxon>Colletotrichum</taxon>
        <taxon>Colletotrichum graminicola species complex</taxon>
    </lineage>
</organism>
<reference evidence="2" key="1">
    <citation type="submission" date="2021-06" db="EMBL/GenBank/DDBJ databases">
        <title>Comparative genomics, transcriptomics and evolutionary studies reveal genomic signatures of adaptation to plant cell wall in hemibiotrophic fungi.</title>
        <authorList>
            <consortium name="DOE Joint Genome Institute"/>
            <person name="Baroncelli R."/>
            <person name="Diaz J.F."/>
            <person name="Benocci T."/>
            <person name="Peng M."/>
            <person name="Battaglia E."/>
            <person name="Haridas S."/>
            <person name="Andreopoulos W."/>
            <person name="Labutti K."/>
            <person name="Pangilinan J."/>
            <person name="Floch G.L."/>
            <person name="Makela M.R."/>
            <person name="Henrissat B."/>
            <person name="Grigoriev I.V."/>
            <person name="Crouch J.A."/>
            <person name="De Vries R.P."/>
            <person name="Sukno S.A."/>
            <person name="Thon M.R."/>
        </authorList>
    </citation>
    <scope>NUCLEOTIDE SEQUENCE</scope>
    <source>
        <strain evidence="2">CBS 125086</strain>
    </source>
</reference>
<evidence type="ECO:0000313" key="3">
    <source>
        <dbReference type="Proteomes" id="UP001230504"/>
    </source>
</evidence>
<proteinExistence type="predicted"/>
<protein>
    <recommendedName>
        <fullName evidence="4">Secreted protein</fullName>
    </recommendedName>
</protein>
<feature type="chain" id="PRO_5042090311" description="Secreted protein" evidence="1">
    <location>
        <begin position="22"/>
        <end position="81"/>
    </location>
</feature>
<sequence length="81" mass="8415">MSCASSILGTTVLFCLELVWGRCMDSYLCPIFEPTPTPKPTLPIALIACALDSPAPQKADSPLFSPTAAGVCSAAVQCSTH</sequence>
<keyword evidence="1" id="KW-0732">Signal</keyword>
<feature type="signal peptide" evidence="1">
    <location>
        <begin position="1"/>
        <end position="21"/>
    </location>
</feature>
<evidence type="ECO:0000313" key="2">
    <source>
        <dbReference type="EMBL" id="KAK1596939.1"/>
    </source>
</evidence>
<dbReference type="GeneID" id="85441270"/>
<dbReference type="AlphaFoldDB" id="A0AAD8Q9E7"/>
<evidence type="ECO:0000256" key="1">
    <source>
        <dbReference type="SAM" id="SignalP"/>
    </source>
</evidence>
<keyword evidence="3" id="KW-1185">Reference proteome</keyword>